<feature type="transmembrane region" description="Helical" evidence="1">
    <location>
        <begin position="316"/>
        <end position="334"/>
    </location>
</feature>
<accession>A0A1M6ANZ9</accession>
<dbReference type="SUPFAM" id="SSF141571">
    <property type="entry name" value="Pentapeptide repeat-like"/>
    <property type="match status" value="1"/>
</dbReference>
<evidence type="ECO:0000313" key="3">
    <source>
        <dbReference type="EMBL" id="SHI38239.1"/>
    </source>
</evidence>
<keyword evidence="1" id="KW-0472">Membrane</keyword>
<dbReference type="OrthoDB" id="2974133at2"/>
<keyword evidence="1" id="KW-1133">Transmembrane helix</keyword>
<dbReference type="Gene3D" id="1.10.287.70">
    <property type="match status" value="1"/>
</dbReference>
<dbReference type="Proteomes" id="UP000183982">
    <property type="component" value="Unassembled WGS sequence"/>
</dbReference>
<keyword evidence="4" id="KW-1185">Reference proteome</keyword>
<feature type="transmembrane region" description="Helical" evidence="1">
    <location>
        <begin position="246"/>
        <end position="263"/>
    </location>
</feature>
<gene>
    <name evidence="3" type="ORF">SAMN05444000_1016</name>
</gene>
<dbReference type="InterPro" id="IPR013099">
    <property type="entry name" value="K_chnl_dom"/>
</dbReference>
<evidence type="ECO:0000313" key="4">
    <source>
        <dbReference type="Proteomes" id="UP000183982"/>
    </source>
</evidence>
<dbReference type="Pfam" id="PF00805">
    <property type="entry name" value="Pentapeptide"/>
    <property type="match status" value="1"/>
</dbReference>
<reference evidence="4" key="1">
    <citation type="submission" date="2016-11" db="EMBL/GenBank/DDBJ databases">
        <authorList>
            <person name="Varghese N."/>
            <person name="Submissions S."/>
        </authorList>
    </citation>
    <scope>NUCLEOTIDE SEQUENCE [LARGE SCALE GENOMIC DNA]</scope>
    <source>
        <strain evidence="4">DSM 100564</strain>
    </source>
</reference>
<dbReference type="PANTHER" id="PTHR14136:SF17">
    <property type="entry name" value="BTB_POZ DOMAIN-CONTAINING PROTEIN KCTD9"/>
    <property type="match status" value="1"/>
</dbReference>
<proteinExistence type="predicted"/>
<keyword evidence="1" id="KW-0812">Transmembrane</keyword>
<sequence length="337" mass="36914">MNSDTNGSTLIEKLLIGKAEWAEYRLSAAGQKDDALDFSEADLDAADLADRDLSRADFFSASLAQANLKMCDLGGADFGSAKLTKASLYKCNLRGTIFQESDLSQADLSHSDCENADFRGANLTNTNFEGANLKNARFVSANLTNASFRAAVLDGIDCRHSTFEKVDLTLSSFGGYSTMTGKFTGIRGIESCYGNAVFVRDVKDQDYIDTFKQSIEALPNGFKKSLELLMFRAWGLIDHGRSLAKVSLYAVILATIYGLVYLADMSFGWEMMDYSNSAQTWFTPFYYSLVTYTTLGYGDVTANSLIGEMLVISEVVIGYFTLGLLLSILANTIARRS</sequence>
<evidence type="ECO:0000259" key="2">
    <source>
        <dbReference type="Pfam" id="PF07885"/>
    </source>
</evidence>
<dbReference type="RefSeq" id="WP_073248136.1">
    <property type="nucleotide sequence ID" value="NZ_FQZQ01000001.1"/>
</dbReference>
<dbReference type="SUPFAM" id="SSF81324">
    <property type="entry name" value="Voltage-gated potassium channels"/>
    <property type="match status" value="1"/>
</dbReference>
<dbReference type="AlphaFoldDB" id="A0A1M6ANZ9"/>
<dbReference type="EMBL" id="FQZQ01000001">
    <property type="protein sequence ID" value="SHI38239.1"/>
    <property type="molecule type" value="Genomic_DNA"/>
</dbReference>
<dbReference type="PANTHER" id="PTHR14136">
    <property type="entry name" value="BTB_POZ DOMAIN-CONTAINING PROTEIN KCTD9"/>
    <property type="match status" value="1"/>
</dbReference>
<dbReference type="Gene3D" id="2.160.20.80">
    <property type="entry name" value="E3 ubiquitin-protein ligase SopA"/>
    <property type="match status" value="1"/>
</dbReference>
<evidence type="ECO:0000256" key="1">
    <source>
        <dbReference type="SAM" id="Phobius"/>
    </source>
</evidence>
<feature type="domain" description="Potassium channel" evidence="2">
    <location>
        <begin position="260"/>
        <end position="333"/>
    </location>
</feature>
<protein>
    <submittedName>
        <fullName evidence="3">Uncharacterized protein YjbI, contains pentapeptide repeats</fullName>
    </submittedName>
</protein>
<organism evidence="3 4">
    <name type="scientific">Shimia gijangensis</name>
    <dbReference type="NCBI Taxonomy" id="1470563"/>
    <lineage>
        <taxon>Bacteria</taxon>
        <taxon>Pseudomonadati</taxon>
        <taxon>Pseudomonadota</taxon>
        <taxon>Alphaproteobacteria</taxon>
        <taxon>Rhodobacterales</taxon>
        <taxon>Roseobacteraceae</taxon>
    </lineage>
</organism>
<dbReference type="InterPro" id="IPR051082">
    <property type="entry name" value="Pentapeptide-BTB/POZ_domain"/>
</dbReference>
<dbReference type="STRING" id="1470563.SAMN05444000_1016"/>
<name>A0A1M6ANZ9_9RHOB</name>
<dbReference type="Pfam" id="PF13599">
    <property type="entry name" value="Pentapeptide_4"/>
    <property type="match status" value="1"/>
</dbReference>
<dbReference type="InterPro" id="IPR001646">
    <property type="entry name" value="5peptide_repeat"/>
</dbReference>
<dbReference type="Pfam" id="PF07885">
    <property type="entry name" value="Ion_trans_2"/>
    <property type="match status" value="1"/>
</dbReference>